<comment type="caution">
    <text evidence="1">The sequence shown here is derived from an EMBL/GenBank/DDBJ whole genome shotgun (WGS) entry which is preliminary data.</text>
</comment>
<dbReference type="AlphaFoldDB" id="A0AAD5TZ38"/>
<gene>
    <name evidence="1" type="ORF">HK099_005541</name>
</gene>
<organism evidence="1 2">
    <name type="scientific">Clydaea vesicula</name>
    <dbReference type="NCBI Taxonomy" id="447962"/>
    <lineage>
        <taxon>Eukaryota</taxon>
        <taxon>Fungi</taxon>
        <taxon>Fungi incertae sedis</taxon>
        <taxon>Chytridiomycota</taxon>
        <taxon>Chytridiomycota incertae sedis</taxon>
        <taxon>Chytridiomycetes</taxon>
        <taxon>Lobulomycetales</taxon>
        <taxon>Lobulomycetaceae</taxon>
        <taxon>Clydaea</taxon>
    </lineage>
</organism>
<reference evidence="1" key="1">
    <citation type="submission" date="2020-05" db="EMBL/GenBank/DDBJ databases">
        <title>Phylogenomic resolution of chytrid fungi.</title>
        <authorList>
            <person name="Stajich J.E."/>
            <person name="Amses K."/>
            <person name="Simmons R."/>
            <person name="Seto K."/>
            <person name="Myers J."/>
            <person name="Bonds A."/>
            <person name="Quandt C.A."/>
            <person name="Barry K."/>
            <person name="Liu P."/>
            <person name="Grigoriev I."/>
            <person name="Longcore J.E."/>
            <person name="James T.Y."/>
        </authorList>
    </citation>
    <scope>NUCLEOTIDE SEQUENCE</scope>
    <source>
        <strain evidence="1">JEL0476</strain>
    </source>
</reference>
<evidence type="ECO:0000313" key="1">
    <source>
        <dbReference type="EMBL" id="KAJ3217224.1"/>
    </source>
</evidence>
<keyword evidence="2" id="KW-1185">Reference proteome</keyword>
<sequence length="1040" mass="119818">MSTTRIDFYHDKDNNCLNYTRANQEVFTKSCVKVLLDTLNDYYNYSIKKNSKFCGSWKELASFSTWASALSKHIFITCPLIKNIHQEKNSFLMDYRYQLFEFFFNEMFVKVSLLQEKIELDLQKDLTLKFRQCITMVVTGFIEGTKDDSKKCLFNFDLQLFLIFFPLLSQLREDSSFYIRKMILEFLGSLIVSELTSTQEQFLLCLKHLVNKFDTDSPFFGTKLGLIDEKPVLKALIAKFKNLNFQNLKIKKFINKSEQHNIADQFSKDLNNKKNENIFSRYDTVEMPVQKKRELIFTPSHLYQPVEENSSFDNFLPLSNKVSIEKEQRKEISDYEGLVENHLKKIKNLENEIKLEGNGVISDNKNGELDLISSTSENNGLNHKNMNTFSNNKYENDSKTKFNLHTGLAAPNTFIHSNDNPKLETSKIFLESDNPLYHSFNHAVDAFEIEADELFQQSSIIYNDFLEEHKGGTAHVDSFQCTSNAMKNVDDDHNENQYLDILEKDHPSSKHELRFNQKTKFLENADDYKKMNSSASELNNNNFQTKKNSINSNQVSVPEVKNAQTKKNSINSNQVSVPEVKNAVTKTENLNSETFPYLQSVQILTDDPNQILSAEDRLKIQITENESFDGLKIQEQNLNKFENLKSKDISNNGAYNESPGLSSEENKPMLASVSQALNSVLQEKNIKSQKKFQLKQNLSNIVDNGLRNQKVVKNLQETETLVCENQNYSNSDAGKLKLADPNDVNIHESVFEQNVNHNSVQSKVDGKLIDDQIASNSKIDGTKLNDTTVRPMLNQCSSVNAELDKRQQFPLQKEDSILKKIEDKKESSDIFELVSESDHVHNKNKEISFFSKNVEQQISTMSPQSLQYDKQLECDLGIQAKDMQTADTSLHELFEGEMMMDEIFTEDNTKRREEVVDLTTLFSKLTKTNPLNNSSFQHEIKNEESSSYNNKFNENLTEDFEGRHFDMKKKLAVKSVTTNNEKYFDDNLVSNPPSFLATKDEFSQTDINSFKIVNIDENVTNGFENENINSYKGKIKFVNY</sequence>
<dbReference type="EMBL" id="JADGJW010000437">
    <property type="protein sequence ID" value="KAJ3217224.1"/>
    <property type="molecule type" value="Genomic_DNA"/>
</dbReference>
<dbReference type="Proteomes" id="UP001211065">
    <property type="component" value="Unassembled WGS sequence"/>
</dbReference>
<evidence type="ECO:0000313" key="2">
    <source>
        <dbReference type="Proteomes" id="UP001211065"/>
    </source>
</evidence>
<name>A0AAD5TZ38_9FUNG</name>
<proteinExistence type="predicted"/>
<accession>A0AAD5TZ38</accession>
<protein>
    <submittedName>
        <fullName evidence="1">Uncharacterized protein</fullName>
    </submittedName>
</protein>